<dbReference type="GO" id="GO:0007417">
    <property type="term" value="P:central nervous system development"/>
    <property type="evidence" value="ECO:0007669"/>
    <property type="project" value="TreeGrafter"/>
</dbReference>
<evidence type="ECO:0000259" key="4">
    <source>
        <dbReference type="PROSITE" id="PS50102"/>
    </source>
</evidence>
<sequence>MAELTSGLTSVVFSPYSKMFIGGLSWQTSPGVYCMGYLTSKYSDKQRGHMFLSNNPTYFPLFTDSLRDYFSKFGEIRECMVMRDPTTKRSR</sequence>
<dbReference type="PANTHER" id="PTHR48032:SF10">
    <property type="entry name" value="RNA-BINDING PROTEIN MUSASHI HOMOLOG 2"/>
    <property type="match status" value="1"/>
</dbReference>
<name>A0A5C6P876_9TELE</name>
<dbReference type="InterPro" id="IPR012677">
    <property type="entry name" value="Nucleotide-bd_a/b_plait_sf"/>
</dbReference>
<dbReference type="PROSITE" id="PS50102">
    <property type="entry name" value="RRM"/>
    <property type="match status" value="1"/>
</dbReference>
<protein>
    <submittedName>
        <fullName evidence="5">RNA-binding protein</fullName>
    </submittedName>
</protein>
<dbReference type="SUPFAM" id="SSF54928">
    <property type="entry name" value="RNA-binding domain, RBD"/>
    <property type="match status" value="1"/>
</dbReference>
<dbReference type="PANTHER" id="PTHR48032">
    <property type="entry name" value="RNA-BINDING PROTEIN MUSASHI HOMOLOG RBP6"/>
    <property type="match status" value="1"/>
</dbReference>
<reference evidence="5 6" key="1">
    <citation type="submission" date="2019-04" db="EMBL/GenBank/DDBJ databases">
        <title>Chromosome genome assembly for Takifugu flavidus.</title>
        <authorList>
            <person name="Xiao S."/>
        </authorList>
    </citation>
    <scope>NUCLEOTIDE SEQUENCE [LARGE SCALE GENOMIC DNA]</scope>
    <source>
        <strain evidence="5">HTHZ2018</strain>
        <tissue evidence="5">Muscle</tissue>
    </source>
</reference>
<gene>
    <name evidence="5" type="ORF">D4764_14G0009310</name>
</gene>
<evidence type="ECO:0000256" key="1">
    <source>
        <dbReference type="ARBA" id="ARBA00022737"/>
    </source>
</evidence>
<keyword evidence="6" id="KW-1185">Reference proteome</keyword>
<keyword evidence="2 3" id="KW-0694">RNA-binding</keyword>
<dbReference type="GO" id="GO:0003729">
    <property type="term" value="F:mRNA binding"/>
    <property type="evidence" value="ECO:0007669"/>
    <property type="project" value="TreeGrafter"/>
</dbReference>
<dbReference type="GO" id="GO:0005737">
    <property type="term" value="C:cytoplasm"/>
    <property type="evidence" value="ECO:0007669"/>
    <property type="project" value="TreeGrafter"/>
</dbReference>
<dbReference type="EMBL" id="RHFK02000006">
    <property type="protein sequence ID" value="TWW74928.1"/>
    <property type="molecule type" value="Genomic_DNA"/>
</dbReference>
<evidence type="ECO:0000256" key="2">
    <source>
        <dbReference type="ARBA" id="ARBA00022884"/>
    </source>
</evidence>
<feature type="domain" description="RRM" evidence="4">
    <location>
        <begin position="48"/>
        <end position="91"/>
    </location>
</feature>
<keyword evidence="1" id="KW-0677">Repeat</keyword>
<organism evidence="5 6">
    <name type="scientific">Takifugu flavidus</name>
    <name type="common">sansaifugu</name>
    <dbReference type="NCBI Taxonomy" id="433684"/>
    <lineage>
        <taxon>Eukaryota</taxon>
        <taxon>Metazoa</taxon>
        <taxon>Chordata</taxon>
        <taxon>Craniata</taxon>
        <taxon>Vertebrata</taxon>
        <taxon>Euteleostomi</taxon>
        <taxon>Actinopterygii</taxon>
        <taxon>Neopterygii</taxon>
        <taxon>Teleostei</taxon>
        <taxon>Neoteleostei</taxon>
        <taxon>Acanthomorphata</taxon>
        <taxon>Eupercaria</taxon>
        <taxon>Tetraodontiformes</taxon>
        <taxon>Tetradontoidea</taxon>
        <taxon>Tetraodontidae</taxon>
        <taxon>Takifugu</taxon>
    </lineage>
</organism>
<accession>A0A5C6P876</accession>
<dbReference type="GO" id="GO:0006417">
    <property type="term" value="P:regulation of translation"/>
    <property type="evidence" value="ECO:0007669"/>
    <property type="project" value="TreeGrafter"/>
</dbReference>
<dbReference type="Pfam" id="PF00076">
    <property type="entry name" value="RRM_1"/>
    <property type="match status" value="1"/>
</dbReference>
<evidence type="ECO:0000313" key="5">
    <source>
        <dbReference type="EMBL" id="TWW74928.1"/>
    </source>
</evidence>
<dbReference type="Gene3D" id="3.30.70.330">
    <property type="match status" value="1"/>
</dbReference>
<evidence type="ECO:0000313" key="6">
    <source>
        <dbReference type="Proteomes" id="UP000324091"/>
    </source>
</evidence>
<proteinExistence type="predicted"/>
<comment type="caution">
    <text evidence="5">The sequence shown here is derived from an EMBL/GenBank/DDBJ whole genome shotgun (WGS) entry which is preliminary data.</text>
</comment>
<dbReference type="Proteomes" id="UP000324091">
    <property type="component" value="Chromosome 14"/>
</dbReference>
<dbReference type="AlphaFoldDB" id="A0A5C6P876"/>
<evidence type="ECO:0000256" key="3">
    <source>
        <dbReference type="PROSITE-ProRule" id="PRU00176"/>
    </source>
</evidence>
<dbReference type="InterPro" id="IPR000504">
    <property type="entry name" value="RRM_dom"/>
</dbReference>
<dbReference type="InterPro" id="IPR035979">
    <property type="entry name" value="RBD_domain_sf"/>
</dbReference>